<reference evidence="1" key="1">
    <citation type="journal article" date="2021" name="Genome Biol. Evol.">
        <title>The assembled and annotated genome of the fairy-ring fungus Marasmius oreades.</title>
        <authorList>
            <person name="Hiltunen M."/>
            <person name="Ament-Velasquez S.L."/>
            <person name="Johannesson H."/>
        </authorList>
    </citation>
    <scope>NUCLEOTIDE SEQUENCE</scope>
    <source>
        <strain evidence="1">03SP1</strain>
    </source>
</reference>
<dbReference type="RefSeq" id="XP_043008318.1">
    <property type="nucleotide sequence ID" value="XM_043153035.1"/>
</dbReference>
<dbReference type="AlphaFoldDB" id="A0A9P7URX5"/>
<protein>
    <submittedName>
        <fullName evidence="1">Uncharacterized protein</fullName>
    </submittedName>
</protein>
<accession>A0A9P7URX5</accession>
<comment type="caution">
    <text evidence="1">The sequence shown here is derived from an EMBL/GenBank/DDBJ whole genome shotgun (WGS) entry which is preliminary data.</text>
</comment>
<proteinExistence type="predicted"/>
<evidence type="ECO:0000313" key="2">
    <source>
        <dbReference type="Proteomes" id="UP001049176"/>
    </source>
</evidence>
<organism evidence="1 2">
    <name type="scientific">Marasmius oreades</name>
    <name type="common">fairy-ring Marasmius</name>
    <dbReference type="NCBI Taxonomy" id="181124"/>
    <lineage>
        <taxon>Eukaryota</taxon>
        <taxon>Fungi</taxon>
        <taxon>Dikarya</taxon>
        <taxon>Basidiomycota</taxon>
        <taxon>Agaricomycotina</taxon>
        <taxon>Agaricomycetes</taxon>
        <taxon>Agaricomycetidae</taxon>
        <taxon>Agaricales</taxon>
        <taxon>Marasmiineae</taxon>
        <taxon>Marasmiaceae</taxon>
        <taxon>Marasmius</taxon>
    </lineage>
</organism>
<dbReference type="GeneID" id="66077326"/>
<dbReference type="KEGG" id="more:E1B28_008250"/>
<sequence length="113" mass="13554">MISEKWTEDIFGRRKREELLMGQHYRFYMFTVLLRTTGTVSQPFGPQTALSLEFMERRRRSKAFKLAGDHINTDVNFLTYYTIIMISTKKFYHTDFLWFWQGNPHEFGGILTL</sequence>
<gene>
    <name evidence="1" type="ORF">E1B28_008250</name>
</gene>
<dbReference type="Proteomes" id="UP001049176">
    <property type="component" value="Chromosome 5"/>
</dbReference>
<dbReference type="EMBL" id="CM032185">
    <property type="protein sequence ID" value="KAG7091848.1"/>
    <property type="molecule type" value="Genomic_DNA"/>
</dbReference>
<name>A0A9P7URX5_9AGAR</name>
<keyword evidence="2" id="KW-1185">Reference proteome</keyword>
<evidence type="ECO:0000313" key="1">
    <source>
        <dbReference type="EMBL" id="KAG7091848.1"/>
    </source>
</evidence>